<comment type="function">
    <text evidence="9">Essential subunit of the Sec protein translocation channel SecYEG. Clamps together the 2 halves of SecY. May contact the channel plug during translocation.</text>
</comment>
<evidence type="ECO:0000256" key="2">
    <source>
        <dbReference type="ARBA" id="ARBA00022448"/>
    </source>
</evidence>
<evidence type="ECO:0000256" key="7">
    <source>
        <dbReference type="ARBA" id="ARBA00023010"/>
    </source>
</evidence>
<feature type="transmembrane region" description="Helical" evidence="9">
    <location>
        <begin position="70"/>
        <end position="103"/>
    </location>
</feature>
<sequence>MSQCVRRRQAARGTRRETGLGTVSEPAGAVEATTAHGDKGRKGLFARIALFVRQVIAELKKVVSPTRSELLTYTAVVLVFVVVVMIFVSALDYLIGLGVFALFG</sequence>
<evidence type="ECO:0000256" key="5">
    <source>
        <dbReference type="ARBA" id="ARBA00022927"/>
    </source>
</evidence>
<evidence type="ECO:0000256" key="3">
    <source>
        <dbReference type="ARBA" id="ARBA00022475"/>
    </source>
</evidence>
<evidence type="ECO:0000313" key="11">
    <source>
        <dbReference type="EMBL" id="PZR54848.1"/>
    </source>
</evidence>
<evidence type="ECO:0000256" key="8">
    <source>
        <dbReference type="ARBA" id="ARBA00023136"/>
    </source>
</evidence>
<protein>
    <recommendedName>
        <fullName evidence="9">Protein translocase subunit SecE</fullName>
    </recommendedName>
</protein>
<dbReference type="InterPro" id="IPR005807">
    <property type="entry name" value="SecE_bac"/>
</dbReference>
<dbReference type="PANTHER" id="PTHR33910">
    <property type="entry name" value="PROTEIN TRANSLOCASE SUBUNIT SECE"/>
    <property type="match status" value="1"/>
</dbReference>
<dbReference type="GO" id="GO:0005886">
    <property type="term" value="C:plasma membrane"/>
    <property type="evidence" value="ECO:0007669"/>
    <property type="project" value="UniProtKB-SubCell"/>
</dbReference>
<dbReference type="Pfam" id="PF00584">
    <property type="entry name" value="SecE"/>
    <property type="match status" value="1"/>
</dbReference>
<name>A0A2W5XWD6_9MICO</name>
<keyword evidence="4 9" id="KW-0812">Transmembrane</keyword>
<keyword evidence="2 9" id="KW-0813">Transport</keyword>
<evidence type="ECO:0000256" key="10">
    <source>
        <dbReference type="SAM" id="MobiDB-lite"/>
    </source>
</evidence>
<keyword evidence="5 9" id="KW-0653">Protein transport</keyword>
<dbReference type="InterPro" id="IPR001901">
    <property type="entry name" value="Translocase_SecE/Sec61-g"/>
</dbReference>
<dbReference type="PANTHER" id="PTHR33910:SF1">
    <property type="entry name" value="PROTEIN TRANSLOCASE SUBUNIT SECE"/>
    <property type="match status" value="1"/>
</dbReference>
<keyword evidence="6 9" id="KW-1133">Transmembrane helix</keyword>
<comment type="subcellular location">
    <subcellularLocation>
        <location evidence="9">Cell membrane</location>
        <topology evidence="9">Single-pass membrane protein</topology>
    </subcellularLocation>
    <subcellularLocation>
        <location evidence="1">Membrane</location>
    </subcellularLocation>
</comment>
<dbReference type="EMBL" id="QKWH01000001">
    <property type="protein sequence ID" value="PZR54848.1"/>
    <property type="molecule type" value="Genomic_DNA"/>
</dbReference>
<keyword evidence="8 9" id="KW-0472">Membrane</keyword>
<keyword evidence="3 9" id="KW-1003">Cell membrane</keyword>
<evidence type="ECO:0000313" key="12">
    <source>
        <dbReference type="Proteomes" id="UP000248783"/>
    </source>
</evidence>
<comment type="similarity">
    <text evidence="9">Belongs to the SecE/SEC61-gamma family.</text>
</comment>
<organism evidence="11 12">
    <name type="scientific">Xylanimonas oleitrophica</name>
    <dbReference type="NCBI Taxonomy" id="2607479"/>
    <lineage>
        <taxon>Bacteria</taxon>
        <taxon>Bacillati</taxon>
        <taxon>Actinomycetota</taxon>
        <taxon>Actinomycetes</taxon>
        <taxon>Micrococcales</taxon>
        <taxon>Promicromonosporaceae</taxon>
        <taxon>Xylanimonas</taxon>
    </lineage>
</organism>
<dbReference type="Gene3D" id="1.20.5.1030">
    <property type="entry name" value="Preprotein translocase secy subunit"/>
    <property type="match status" value="1"/>
</dbReference>
<evidence type="ECO:0000256" key="4">
    <source>
        <dbReference type="ARBA" id="ARBA00022692"/>
    </source>
</evidence>
<dbReference type="AlphaFoldDB" id="A0A2W5XWD6"/>
<evidence type="ECO:0000256" key="1">
    <source>
        <dbReference type="ARBA" id="ARBA00004370"/>
    </source>
</evidence>
<feature type="region of interest" description="Disordered" evidence="10">
    <location>
        <begin position="1"/>
        <end position="36"/>
    </location>
</feature>
<dbReference type="GO" id="GO:0009306">
    <property type="term" value="P:protein secretion"/>
    <property type="evidence" value="ECO:0007669"/>
    <property type="project" value="UniProtKB-UniRule"/>
</dbReference>
<keyword evidence="12" id="KW-1185">Reference proteome</keyword>
<accession>A0A2W5XWD6</accession>
<dbReference type="Proteomes" id="UP000248783">
    <property type="component" value="Unassembled WGS sequence"/>
</dbReference>
<dbReference type="InterPro" id="IPR038379">
    <property type="entry name" value="SecE_sf"/>
</dbReference>
<evidence type="ECO:0000256" key="9">
    <source>
        <dbReference type="HAMAP-Rule" id="MF_00422"/>
    </source>
</evidence>
<comment type="caution">
    <text evidence="11">The sequence shown here is derived from an EMBL/GenBank/DDBJ whole genome shotgun (WGS) entry which is preliminary data.</text>
</comment>
<dbReference type="NCBIfam" id="TIGR00964">
    <property type="entry name" value="secE_bact"/>
    <property type="match status" value="1"/>
</dbReference>
<evidence type="ECO:0000256" key="6">
    <source>
        <dbReference type="ARBA" id="ARBA00022989"/>
    </source>
</evidence>
<feature type="compositionally biased region" description="Basic residues" evidence="10">
    <location>
        <begin position="1"/>
        <end position="10"/>
    </location>
</feature>
<comment type="subunit">
    <text evidence="9">Component of the Sec protein translocase complex. Heterotrimer consisting of SecY, SecE and SecG subunits. The heterotrimers can form oligomers, although 1 heterotrimer is thought to be able to translocate proteins. Interacts with the ribosome. Interacts with SecDF, and other proteins may be involved. Interacts with SecA.</text>
</comment>
<reference evidence="11 12" key="1">
    <citation type="submission" date="2018-06" db="EMBL/GenBank/DDBJ databases">
        <title>Whole genome sequencing of a novel hydrocarbon degrading bacterial strain, PW21 isolated from oil contaminated produced water sample.</title>
        <authorList>
            <person name="Nagkirti P."/>
            <person name="Shaikh A."/>
            <person name="Gowdaman V."/>
            <person name="Engineer A.E."/>
            <person name="Dagar S."/>
            <person name="Dhakephalkar P.K."/>
        </authorList>
    </citation>
    <scope>NUCLEOTIDE SEQUENCE [LARGE SCALE GENOMIC DNA]</scope>
    <source>
        <strain evidence="11 12">PW21</strain>
    </source>
</reference>
<proteinExistence type="inferred from homology"/>
<dbReference type="GO" id="GO:0008320">
    <property type="term" value="F:protein transmembrane transporter activity"/>
    <property type="evidence" value="ECO:0007669"/>
    <property type="project" value="UniProtKB-UniRule"/>
</dbReference>
<dbReference type="GO" id="GO:0006605">
    <property type="term" value="P:protein targeting"/>
    <property type="evidence" value="ECO:0007669"/>
    <property type="project" value="UniProtKB-UniRule"/>
</dbReference>
<keyword evidence="7 9" id="KW-0811">Translocation</keyword>
<dbReference type="HAMAP" id="MF_00422">
    <property type="entry name" value="SecE"/>
    <property type="match status" value="1"/>
</dbReference>
<dbReference type="GO" id="GO:0065002">
    <property type="term" value="P:intracellular protein transmembrane transport"/>
    <property type="evidence" value="ECO:0007669"/>
    <property type="project" value="UniProtKB-UniRule"/>
</dbReference>
<dbReference type="GO" id="GO:0043952">
    <property type="term" value="P:protein transport by the Sec complex"/>
    <property type="evidence" value="ECO:0007669"/>
    <property type="project" value="UniProtKB-UniRule"/>
</dbReference>
<gene>
    <name evidence="9" type="primary">secE</name>
    <name evidence="11" type="ORF">DNL40_00100</name>
</gene>